<feature type="region of interest" description="Disordered" evidence="6">
    <location>
        <begin position="1"/>
        <end position="35"/>
    </location>
</feature>
<evidence type="ECO:0000256" key="3">
    <source>
        <dbReference type="ARBA" id="ARBA00022692"/>
    </source>
</evidence>
<dbReference type="GO" id="GO:0140268">
    <property type="term" value="C:endoplasmic reticulum-plasma membrane contact site"/>
    <property type="evidence" value="ECO:0007669"/>
    <property type="project" value="TreeGrafter"/>
</dbReference>
<feature type="compositionally biased region" description="Acidic residues" evidence="6">
    <location>
        <begin position="235"/>
        <end position="255"/>
    </location>
</feature>
<comment type="subcellular location">
    <subcellularLocation>
        <location evidence="1">Membrane</location>
        <topology evidence="1">Single-pass membrane protein</topology>
    </subcellularLocation>
</comment>
<dbReference type="PANTHER" id="PTHR23319:SF4">
    <property type="entry name" value="GRAM DOMAIN CONTAINING 1B, ISOFORM E"/>
    <property type="match status" value="1"/>
</dbReference>
<proteinExistence type="inferred from homology"/>
<feature type="compositionally biased region" description="Low complexity" evidence="6">
    <location>
        <begin position="592"/>
        <end position="603"/>
    </location>
</feature>
<dbReference type="Proteomes" id="UP000193560">
    <property type="component" value="Unassembled WGS sequence"/>
</dbReference>
<dbReference type="AlphaFoldDB" id="A0A1X2IH27"/>
<evidence type="ECO:0000256" key="2">
    <source>
        <dbReference type="ARBA" id="ARBA00006582"/>
    </source>
</evidence>
<dbReference type="Pfam" id="PF02893">
    <property type="entry name" value="GRAM"/>
    <property type="match status" value="1"/>
</dbReference>
<dbReference type="Gene3D" id="2.30.29.30">
    <property type="entry name" value="Pleckstrin-homology domain (PH domain)/Phosphotyrosine-binding domain (PTB)"/>
    <property type="match status" value="1"/>
</dbReference>
<keyword evidence="9" id="KW-1185">Reference proteome</keyword>
<keyword evidence="4" id="KW-1133">Transmembrane helix</keyword>
<evidence type="ECO:0000256" key="6">
    <source>
        <dbReference type="SAM" id="MobiDB-lite"/>
    </source>
</evidence>
<feature type="compositionally biased region" description="Basic and acidic residues" evidence="6">
    <location>
        <begin position="572"/>
        <end position="591"/>
    </location>
</feature>
<keyword evidence="3" id="KW-0812">Transmembrane</keyword>
<dbReference type="GO" id="GO:0032541">
    <property type="term" value="C:cortical endoplasmic reticulum"/>
    <property type="evidence" value="ECO:0007669"/>
    <property type="project" value="TreeGrafter"/>
</dbReference>
<name>A0A1X2IH27_9FUNG</name>
<feature type="compositionally biased region" description="Basic residues" evidence="6">
    <location>
        <begin position="71"/>
        <end position="81"/>
    </location>
</feature>
<feature type="compositionally biased region" description="Polar residues" evidence="6">
    <location>
        <begin position="1"/>
        <end position="21"/>
    </location>
</feature>
<dbReference type="InterPro" id="IPR051482">
    <property type="entry name" value="Cholesterol_transport"/>
</dbReference>
<feature type="compositionally biased region" description="Polar residues" evidence="6">
    <location>
        <begin position="279"/>
        <end position="299"/>
    </location>
</feature>
<feature type="region of interest" description="Disordered" evidence="6">
    <location>
        <begin position="329"/>
        <end position="376"/>
    </location>
</feature>
<feature type="region of interest" description="Disordered" evidence="6">
    <location>
        <begin position="47"/>
        <end position="103"/>
    </location>
</feature>
<dbReference type="GO" id="GO:0120015">
    <property type="term" value="F:sterol transfer activity"/>
    <property type="evidence" value="ECO:0007669"/>
    <property type="project" value="TreeGrafter"/>
</dbReference>
<feature type="region of interest" description="Disordered" evidence="6">
    <location>
        <begin position="726"/>
        <end position="779"/>
    </location>
</feature>
<dbReference type="InterPro" id="IPR011993">
    <property type="entry name" value="PH-like_dom_sf"/>
</dbReference>
<dbReference type="InterPro" id="IPR031968">
    <property type="entry name" value="VASt"/>
</dbReference>
<evidence type="ECO:0000259" key="7">
    <source>
        <dbReference type="PROSITE" id="PS51778"/>
    </source>
</evidence>
<dbReference type="CDD" id="cd13220">
    <property type="entry name" value="PH-GRAM_GRAMDC"/>
    <property type="match status" value="1"/>
</dbReference>
<feature type="region of interest" description="Disordered" evidence="6">
    <location>
        <begin position="553"/>
        <end position="604"/>
    </location>
</feature>
<dbReference type="STRING" id="90262.A0A1X2IH27"/>
<dbReference type="EMBL" id="MCGE01000011">
    <property type="protein sequence ID" value="ORZ16415.1"/>
    <property type="molecule type" value="Genomic_DNA"/>
</dbReference>
<comment type="caution">
    <text evidence="8">The sequence shown here is derived from an EMBL/GenBank/DDBJ whole genome shotgun (WGS) entry which is preliminary data.</text>
</comment>
<dbReference type="Pfam" id="PF16016">
    <property type="entry name" value="VASt"/>
    <property type="match status" value="1"/>
</dbReference>
<keyword evidence="5" id="KW-0472">Membrane</keyword>
<feature type="compositionally biased region" description="Basic and acidic residues" evidence="6">
    <location>
        <begin position="553"/>
        <end position="562"/>
    </location>
</feature>
<dbReference type="GO" id="GO:0032934">
    <property type="term" value="F:sterol binding"/>
    <property type="evidence" value="ECO:0007669"/>
    <property type="project" value="TreeGrafter"/>
</dbReference>
<gene>
    <name evidence="8" type="ORF">BCR42DRAFT_491458</name>
</gene>
<evidence type="ECO:0000313" key="9">
    <source>
        <dbReference type="Proteomes" id="UP000193560"/>
    </source>
</evidence>
<dbReference type="OrthoDB" id="2162691at2759"/>
<dbReference type="GO" id="GO:0005789">
    <property type="term" value="C:endoplasmic reticulum membrane"/>
    <property type="evidence" value="ECO:0007669"/>
    <property type="project" value="TreeGrafter"/>
</dbReference>
<protein>
    <recommendedName>
        <fullName evidence="7">VASt domain-containing protein</fullName>
    </recommendedName>
</protein>
<organism evidence="8 9">
    <name type="scientific">Absidia repens</name>
    <dbReference type="NCBI Taxonomy" id="90262"/>
    <lineage>
        <taxon>Eukaryota</taxon>
        <taxon>Fungi</taxon>
        <taxon>Fungi incertae sedis</taxon>
        <taxon>Mucoromycota</taxon>
        <taxon>Mucoromycotina</taxon>
        <taxon>Mucoromycetes</taxon>
        <taxon>Mucorales</taxon>
        <taxon>Cunninghamellaceae</taxon>
        <taxon>Absidia</taxon>
    </lineage>
</organism>
<dbReference type="GO" id="GO:0005886">
    <property type="term" value="C:plasma membrane"/>
    <property type="evidence" value="ECO:0007669"/>
    <property type="project" value="TreeGrafter"/>
</dbReference>
<feature type="region of interest" description="Disordered" evidence="6">
    <location>
        <begin position="279"/>
        <end position="301"/>
    </location>
</feature>
<dbReference type="GO" id="GO:0005739">
    <property type="term" value="C:mitochondrion"/>
    <property type="evidence" value="ECO:0007669"/>
    <property type="project" value="TreeGrafter"/>
</dbReference>
<dbReference type="PROSITE" id="PS51778">
    <property type="entry name" value="VAST"/>
    <property type="match status" value="1"/>
</dbReference>
<feature type="region of interest" description="Disordered" evidence="6">
    <location>
        <begin position="227"/>
        <end position="260"/>
    </location>
</feature>
<dbReference type="GO" id="GO:0032366">
    <property type="term" value="P:intracellular sterol transport"/>
    <property type="evidence" value="ECO:0007669"/>
    <property type="project" value="TreeGrafter"/>
</dbReference>
<feature type="compositionally biased region" description="Low complexity" evidence="6">
    <location>
        <begin position="22"/>
        <end position="34"/>
    </location>
</feature>
<dbReference type="SMART" id="SM00568">
    <property type="entry name" value="GRAM"/>
    <property type="match status" value="1"/>
</dbReference>
<comment type="similarity">
    <text evidence="2">Belongs to the YSP2 family.</text>
</comment>
<accession>A0A1X2IH27</accession>
<reference evidence="8 9" key="1">
    <citation type="submission" date="2016-07" db="EMBL/GenBank/DDBJ databases">
        <title>Pervasive Adenine N6-methylation of Active Genes in Fungi.</title>
        <authorList>
            <consortium name="DOE Joint Genome Institute"/>
            <person name="Mondo S.J."/>
            <person name="Dannebaum R.O."/>
            <person name="Kuo R.C."/>
            <person name="Labutti K."/>
            <person name="Haridas S."/>
            <person name="Kuo A."/>
            <person name="Salamov A."/>
            <person name="Ahrendt S.R."/>
            <person name="Lipzen A."/>
            <person name="Sullivan W."/>
            <person name="Andreopoulos W.B."/>
            <person name="Clum A."/>
            <person name="Lindquist E."/>
            <person name="Daum C."/>
            <person name="Ramamoorthy G.K."/>
            <person name="Gryganskyi A."/>
            <person name="Culley D."/>
            <person name="Magnuson J.K."/>
            <person name="James T.Y."/>
            <person name="O'Malley M.A."/>
            <person name="Stajich J.E."/>
            <person name="Spatafora J.W."/>
            <person name="Visel A."/>
            <person name="Grigoriev I.V."/>
        </authorList>
    </citation>
    <scope>NUCLEOTIDE SEQUENCE [LARGE SCALE GENOMIC DNA]</scope>
    <source>
        <strain evidence="8 9">NRRL 1336</strain>
    </source>
</reference>
<evidence type="ECO:0000256" key="4">
    <source>
        <dbReference type="ARBA" id="ARBA00022989"/>
    </source>
</evidence>
<dbReference type="PANTHER" id="PTHR23319">
    <property type="entry name" value="GRAM DOMAIN CONTAINING 1B, ISOFORM E"/>
    <property type="match status" value="1"/>
</dbReference>
<evidence type="ECO:0000256" key="1">
    <source>
        <dbReference type="ARBA" id="ARBA00004167"/>
    </source>
</evidence>
<dbReference type="InterPro" id="IPR004182">
    <property type="entry name" value="GRAM"/>
</dbReference>
<feature type="compositionally biased region" description="Basic and acidic residues" evidence="6">
    <location>
        <begin position="93"/>
        <end position="103"/>
    </location>
</feature>
<feature type="compositionally biased region" description="Polar residues" evidence="6">
    <location>
        <begin position="745"/>
        <end position="754"/>
    </location>
</feature>
<sequence>MVFYNAANTTPSPQPQLQLDDSPNPNSSLASLPPRIILPSRRSSFSGVEEVEPKGLAPQRSHPNLAASIKSSKKKTASLRRRSLDSELGLDSTDEHTDKPLANEKRNKEFHALFKSVPLDDNLIEDYGCALQKDILLQGRIYISQRHLCFNANIFGWITNLVIAFTDIVEIEKRTTAIFIPNAILISTNQSKHFFASFLSREHAYEQMVTIWRQAQLRASSITINNSLKKSSDDGNTDDDDTDDNISFTDWDEQDHDTNGMKRTHAVDDILALSHPSQLVNNTDNDLQSSQSSLPIPTHTNEEVDAARRRAMSEAGPRPTADAIVQHSADEPLPISTLPKSVTTKESAPLSAPSTVVPDSLPQQQHQQQQKQKHDQTQCNCTETADDHYPNVVMDQVYHCSMETLYNLLCHSGFVKKYLTEVQRSTDVTISPWRKVDDIPLVRDVSYIKYLGGAIGPKSTRCILKEELTHVDLDNSITQQTTTQTPDVPSGSSFCVKTRMCMSWAGQGQVRMLVTVLVPFSKSSWLKSTIERASVDGQINYFRGLDAAIRKYTETRHDETMQPKKHRHGKRKGNDRSKNGTDKRKTADKTKTTPTTTTTNNTTVSSTLGFLPQLANDGIQLVGDLLTVPPTLAQCTVVCLLVMMITNMYIAMKMISMGQQLYSINNNNYNPSLSSSSIRGYQSRLMHSSSPSSSSLASPLEAWRQKHREDVDSLWQWLEQLEENDPWVSSSPRNQQEDSQQPQQHHNGSPSSYQHHFGGNNLPINSNGHRQQRHSSPRRLDQLSRHHIVELENLVQHTEQSIDQIHRTALQQRTKLMEIA</sequence>
<feature type="domain" description="VASt" evidence="7">
    <location>
        <begin position="389"/>
        <end position="557"/>
    </location>
</feature>
<evidence type="ECO:0000313" key="8">
    <source>
        <dbReference type="EMBL" id="ORZ16415.1"/>
    </source>
</evidence>
<evidence type="ECO:0000256" key="5">
    <source>
        <dbReference type="ARBA" id="ARBA00023136"/>
    </source>
</evidence>